<organism evidence="1 2">
    <name type="scientific">Candidatus Limisoma faecipullorum</name>
    <dbReference type="NCBI Taxonomy" id="2840854"/>
    <lineage>
        <taxon>Bacteria</taxon>
        <taxon>Pseudomonadati</taxon>
        <taxon>Bacteroidota</taxon>
        <taxon>Bacteroidia</taxon>
        <taxon>Bacteroidales</taxon>
        <taxon>Candidatus Limisoma</taxon>
    </lineage>
</organism>
<comment type="caution">
    <text evidence="1">The sequence shown here is derived from an EMBL/GenBank/DDBJ whole genome shotgun (WGS) entry which is preliminary data.</text>
</comment>
<evidence type="ECO:0000313" key="1">
    <source>
        <dbReference type="EMBL" id="MBO8477133.1"/>
    </source>
</evidence>
<accession>A0A9D9IT21</accession>
<sequence>MKDEIINGLSLKNDIALLYNFLAKYDEIVQSFNYQTHQKSFFNIINKKSITHKKSSEANDILEKEKTIEDNSIIMTVKNAENIPVGFIRHLRNSIAHGQISLKRNRYVICDKVKFGKKSKYYGLEYPTACGIYDKDKIVNLITFLLSIISEQKCQQTKK</sequence>
<protein>
    <recommendedName>
        <fullName evidence="3">pEK499-p136 HEPN domain-containing protein</fullName>
    </recommendedName>
</protein>
<evidence type="ECO:0000313" key="2">
    <source>
        <dbReference type="Proteomes" id="UP000823598"/>
    </source>
</evidence>
<dbReference type="Proteomes" id="UP000823598">
    <property type="component" value="Unassembled WGS sequence"/>
</dbReference>
<dbReference type="EMBL" id="JADIMC010000106">
    <property type="protein sequence ID" value="MBO8477133.1"/>
    <property type="molecule type" value="Genomic_DNA"/>
</dbReference>
<reference evidence="1" key="1">
    <citation type="submission" date="2020-10" db="EMBL/GenBank/DDBJ databases">
        <authorList>
            <person name="Gilroy R."/>
        </authorList>
    </citation>
    <scope>NUCLEOTIDE SEQUENCE</scope>
    <source>
        <strain evidence="1">6919</strain>
    </source>
</reference>
<gene>
    <name evidence="1" type="ORF">IAB88_09095</name>
</gene>
<dbReference type="AlphaFoldDB" id="A0A9D9IT21"/>
<name>A0A9D9IT21_9BACT</name>
<evidence type="ECO:0008006" key="3">
    <source>
        <dbReference type="Google" id="ProtNLM"/>
    </source>
</evidence>
<proteinExistence type="predicted"/>
<reference evidence="1" key="2">
    <citation type="journal article" date="2021" name="PeerJ">
        <title>Extensive microbial diversity within the chicken gut microbiome revealed by metagenomics and culture.</title>
        <authorList>
            <person name="Gilroy R."/>
            <person name="Ravi A."/>
            <person name="Getino M."/>
            <person name="Pursley I."/>
            <person name="Horton D.L."/>
            <person name="Alikhan N.F."/>
            <person name="Baker D."/>
            <person name="Gharbi K."/>
            <person name="Hall N."/>
            <person name="Watson M."/>
            <person name="Adriaenssens E.M."/>
            <person name="Foster-Nyarko E."/>
            <person name="Jarju S."/>
            <person name="Secka A."/>
            <person name="Antonio M."/>
            <person name="Oren A."/>
            <person name="Chaudhuri R.R."/>
            <person name="La Ragione R."/>
            <person name="Hildebrand F."/>
            <person name="Pallen M.J."/>
        </authorList>
    </citation>
    <scope>NUCLEOTIDE SEQUENCE</scope>
    <source>
        <strain evidence="1">6919</strain>
    </source>
</reference>